<dbReference type="Gene3D" id="3.90.420.10">
    <property type="entry name" value="Oxidoreductase, molybdopterin-binding domain"/>
    <property type="match status" value="1"/>
</dbReference>
<keyword evidence="3" id="KW-1185">Reference proteome</keyword>
<dbReference type="InterPro" id="IPR036374">
    <property type="entry name" value="OxRdtase_Mopterin-bd_sf"/>
</dbReference>
<proteinExistence type="predicted"/>
<dbReference type="SUPFAM" id="SSF56524">
    <property type="entry name" value="Oxidoreductase molybdopterin-binding domain"/>
    <property type="match status" value="1"/>
</dbReference>
<organism evidence="2 3">
    <name type="scientific">Modicisalibacter xianhensis</name>
    <dbReference type="NCBI Taxonomy" id="442341"/>
    <lineage>
        <taxon>Bacteria</taxon>
        <taxon>Pseudomonadati</taxon>
        <taxon>Pseudomonadota</taxon>
        <taxon>Gammaproteobacteria</taxon>
        <taxon>Oceanospirillales</taxon>
        <taxon>Halomonadaceae</taxon>
        <taxon>Modicisalibacter</taxon>
    </lineage>
</organism>
<dbReference type="Pfam" id="PF00174">
    <property type="entry name" value="Oxidored_molyb"/>
    <property type="match status" value="1"/>
</dbReference>
<evidence type="ECO:0000259" key="1">
    <source>
        <dbReference type="Pfam" id="PF00174"/>
    </source>
</evidence>
<reference evidence="2 3" key="1">
    <citation type="submission" date="2016-10" db="EMBL/GenBank/DDBJ databases">
        <authorList>
            <person name="de Groot N.N."/>
        </authorList>
    </citation>
    <scope>NUCLEOTIDE SEQUENCE [LARGE SCALE GENOMIC DNA]</scope>
    <source>
        <strain evidence="2 3">CGMCC 1.6848</strain>
    </source>
</reference>
<name>A0A1I2Y429_9GAMM</name>
<protein>
    <recommendedName>
        <fullName evidence="1">Oxidoreductase molybdopterin-binding domain-containing protein</fullName>
    </recommendedName>
</protein>
<gene>
    <name evidence="2" type="ORF">SAMN04487959_101191</name>
</gene>
<dbReference type="InterPro" id="IPR000572">
    <property type="entry name" value="OxRdtase_Mopterin-bd_dom"/>
</dbReference>
<evidence type="ECO:0000313" key="2">
    <source>
        <dbReference type="EMBL" id="SFH19716.1"/>
    </source>
</evidence>
<dbReference type="EMBL" id="FOPY01000001">
    <property type="protein sequence ID" value="SFH19716.1"/>
    <property type="molecule type" value="Genomic_DNA"/>
</dbReference>
<dbReference type="Proteomes" id="UP000199040">
    <property type="component" value="Unassembled WGS sequence"/>
</dbReference>
<dbReference type="RefSeq" id="WP_092842764.1">
    <property type="nucleotide sequence ID" value="NZ_FOPY01000001.1"/>
</dbReference>
<sequence length="168" mass="19021">MFTSRLSLFLLFLLLPLRTLWADTLPMPEGQVILKVSGAISHTNVADEAHFDYTMLAALGMHDVETHTPWTEGESRFTGPLGRDLLDAVGAQGNLLKVKALNEFVADVPVEDLRNHDVILAVEKDGERMPVRDFGPIFVLYPFDQNPKLLNETYRFRSVWQVKSIRVE</sequence>
<dbReference type="AlphaFoldDB" id="A0A1I2Y429"/>
<accession>A0A1I2Y429</accession>
<feature type="domain" description="Oxidoreductase molybdopterin-binding" evidence="1">
    <location>
        <begin position="67"/>
        <end position="137"/>
    </location>
</feature>
<dbReference type="STRING" id="442341.SAMN04487959_101191"/>
<evidence type="ECO:0000313" key="3">
    <source>
        <dbReference type="Proteomes" id="UP000199040"/>
    </source>
</evidence>